<protein>
    <submittedName>
        <fullName evidence="2">Uncharacterized protein</fullName>
    </submittedName>
</protein>
<evidence type="ECO:0000256" key="1">
    <source>
        <dbReference type="SAM" id="Phobius"/>
    </source>
</evidence>
<evidence type="ECO:0000313" key="5">
    <source>
        <dbReference type="Proteomes" id="UP000462449"/>
    </source>
</evidence>
<reference evidence="3 4" key="1">
    <citation type="submission" date="2019-11" db="EMBL/GenBank/DDBJ databases">
        <title>Draft genome sequence of Labilibaculum sp. strain SYP isolated from Black Sea.</title>
        <authorList>
            <person name="Yadav S."/>
            <person name="Villanueva L."/>
        </authorList>
    </citation>
    <scope>NUCLEOTIDE SEQUENCE [LARGE SCALE GENOMIC DNA]</scope>
    <source>
        <strain evidence="3 4">44</strain>
    </source>
</reference>
<gene>
    <name evidence="3" type="ORF">DWB62_019435</name>
    <name evidence="2" type="ORF">GNY23_19435</name>
</gene>
<accession>A0A7M4DBF7</accession>
<dbReference type="AlphaFoldDB" id="A0A7M4DBF7"/>
<dbReference type="Proteomes" id="UP000285951">
    <property type="component" value="Unassembled WGS sequence"/>
</dbReference>
<keyword evidence="1" id="KW-1133">Transmembrane helix</keyword>
<dbReference type="RefSeq" id="WP_156197332.1">
    <property type="nucleotide sequence ID" value="NZ_QTZN02000071.1"/>
</dbReference>
<comment type="caution">
    <text evidence="2">The sequence shown here is derived from an EMBL/GenBank/DDBJ whole genome shotgun (WGS) entry which is preliminary data.</text>
</comment>
<keyword evidence="1" id="KW-0472">Membrane</keyword>
<keyword evidence="1" id="KW-0812">Transmembrane</keyword>
<evidence type="ECO:0000313" key="3">
    <source>
        <dbReference type="EMBL" id="MVB09191.1"/>
    </source>
</evidence>
<dbReference type="Proteomes" id="UP000462449">
    <property type="component" value="Unassembled WGS sequence"/>
</dbReference>
<keyword evidence="4" id="KW-1185">Reference proteome</keyword>
<name>A0A7M4DBF7_9BACT</name>
<feature type="transmembrane region" description="Helical" evidence="1">
    <location>
        <begin position="40"/>
        <end position="62"/>
    </location>
</feature>
<dbReference type="EMBL" id="WOTW01000071">
    <property type="protein sequence ID" value="MUP39986.1"/>
    <property type="molecule type" value="Genomic_DNA"/>
</dbReference>
<dbReference type="EMBL" id="QTZN02000071">
    <property type="protein sequence ID" value="MVB09191.1"/>
    <property type="molecule type" value="Genomic_DNA"/>
</dbReference>
<proteinExistence type="predicted"/>
<evidence type="ECO:0000313" key="2">
    <source>
        <dbReference type="EMBL" id="MUP39986.1"/>
    </source>
</evidence>
<evidence type="ECO:0000313" key="4">
    <source>
        <dbReference type="Proteomes" id="UP000285951"/>
    </source>
</evidence>
<reference evidence="2 5" key="2">
    <citation type="submission" date="2019-12" db="EMBL/GenBank/DDBJ databases">
        <title>Draft genome sequence of Labilibaculum sp. strain 44 isolated from deep waters of Black Sea.</title>
        <authorList>
            <person name="Yadav S."/>
            <person name="Villanueva L."/>
        </authorList>
    </citation>
    <scope>NUCLEOTIDE SEQUENCE [LARGE SCALE GENOMIC DNA]</scope>
    <source>
        <strain evidence="2 5">44</strain>
    </source>
</reference>
<organism evidence="2 5">
    <name type="scientific">Labilibaculum euxinus</name>
    <dbReference type="NCBI Taxonomy" id="2686357"/>
    <lineage>
        <taxon>Bacteria</taxon>
        <taxon>Pseudomonadati</taxon>
        <taxon>Bacteroidota</taxon>
        <taxon>Bacteroidia</taxon>
        <taxon>Marinilabiliales</taxon>
        <taxon>Marinifilaceae</taxon>
        <taxon>Labilibaculum</taxon>
    </lineage>
</organism>
<sequence>MLRACTNAGPESKSAGRAPANAGLFRFGLNLDIRKGKWEFLLFIFSINKKLAVVYAYVLLMFRKALVVGLT</sequence>